<comment type="subunit">
    <text evidence="4">Composed of two components (A and B), the A component is the catalytic subunit and the B component confers calcium sensitivity.</text>
</comment>
<keyword evidence="10" id="KW-0408">Iron</keyword>
<keyword evidence="8" id="KW-0112">Calmodulin-binding</keyword>
<proteinExistence type="inferred from homology"/>
<keyword evidence="16" id="KW-1185">Reference proteome</keyword>
<keyword evidence="9" id="KW-0904">Protein phosphatase</keyword>
<dbReference type="InterPro" id="IPR043360">
    <property type="entry name" value="PP2B"/>
</dbReference>
<dbReference type="AlphaFoldDB" id="A0A8H7BR09"/>
<dbReference type="InterPro" id="IPR004843">
    <property type="entry name" value="Calcineurin-like_PHP"/>
</dbReference>
<protein>
    <recommendedName>
        <fullName evidence="13">Serine/threonine-protein phosphatase</fullName>
        <ecNumber evidence="13">3.1.3.16</ecNumber>
    </recommendedName>
</protein>
<dbReference type="PRINTS" id="PR00114">
    <property type="entry name" value="STPHPHTASE"/>
</dbReference>
<evidence type="ECO:0000259" key="14">
    <source>
        <dbReference type="PROSITE" id="PS00125"/>
    </source>
</evidence>
<evidence type="ECO:0000256" key="5">
    <source>
        <dbReference type="ARBA" id="ARBA00022723"/>
    </source>
</evidence>
<comment type="catalytic activity">
    <reaction evidence="12 13">
        <text>O-phospho-L-threonyl-[protein] + H2O = L-threonyl-[protein] + phosphate</text>
        <dbReference type="Rhea" id="RHEA:47004"/>
        <dbReference type="Rhea" id="RHEA-COMP:11060"/>
        <dbReference type="Rhea" id="RHEA-COMP:11605"/>
        <dbReference type="ChEBI" id="CHEBI:15377"/>
        <dbReference type="ChEBI" id="CHEBI:30013"/>
        <dbReference type="ChEBI" id="CHEBI:43474"/>
        <dbReference type="ChEBI" id="CHEBI:61977"/>
        <dbReference type="EC" id="3.1.3.16"/>
    </reaction>
</comment>
<dbReference type="OrthoDB" id="5593063at2759"/>
<dbReference type="EMBL" id="JABAYA010000116">
    <property type="protein sequence ID" value="KAF7724577.1"/>
    <property type="molecule type" value="Genomic_DNA"/>
</dbReference>
<dbReference type="InterPro" id="IPR029052">
    <property type="entry name" value="Metallo-depent_PP-like"/>
</dbReference>
<feature type="domain" description="Serine/threonine specific protein phosphatases" evidence="14">
    <location>
        <begin position="153"/>
        <end position="158"/>
    </location>
</feature>
<accession>A0A8H7BR09</accession>
<evidence type="ECO:0000256" key="11">
    <source>
        <dbReference type="ARBA" id="ARBA00047761"/>
    </source>
</evidence>
<keyword evidence="7" id="KW-0862">Zinc</keyword>
<gene>
    <name evidence="15" type="primary">CNA1_2</name>
    <name evidence="15" type="ORF">EC973_000885</name>
</gene>
<evidence type="ECO:0000256" key="12">
    <source>
        <dbReference type="ARBA" id="ARBA00048336"/>
    </source>
</evidence>
<comment type="cofactor">
    <cofactor evidence="2">
        <name>Fe(3+)</name>
        <dbReference type="ChEBI" id="CHEBI:29034"/>
    </cofactor>
</comment>
<reference evidence="15" key="1">
    <citation type="submission" date="2020-01" db="EMBL/GenBank/DDBJ databases">
        <title>Genome Sequencing of Three Apophysomyces-Like Fungal Strains Confirms a Novel Fungal Genus in the Mucoromycota with divergent Burkholderia-like Endosymbiotic Bacteria.</title>
        <authorList>
            <person name="Stajich J.E."/>
            <person name="Macias A.M."/>
            <person name="Carter-House D."/>
            <person name="Lovett B."/>
            <person name="Kasson L.R."/>
            <person name="Berry K."/>
            <person name="Grigoriev I."/>
            <person name="Chang Y."/>
            <person name="Spatafora J."/>
            <person name="Kasson M.T."/>
        </authorList>
    </citation>
    <scope>NUCLEOTIDE SEQUENCE</scope>
    <source>
        <strain evidence="15">NRRL A-21654</strain>
    </source>
</reference>
<evidence type="ECO:0000256" key="6">
    <source>
        <dbReference type="ARBA" id="ARBA00022801"/>
    </source>
</evidence>
<dbReference type="GO" id="GO:0097720">
    <property type="term" value="P:calcineurin-mediated signaling"/>
    <property type="evidence" value="ECO:0007669"/>
    <property type="project" value="InterPro"/>
</dbReference>
<keyword evidence="6 13" id="KW-0378">Hydrolase</keyword>
<dbReference type="SUPFAM" id="SSF56300">
    <property type="entry name" value="Metallo-dependent phosphatases"/>
    <property type="match status" value="1"/>
</dbReference>
<dbReference type="Proteomes" id="UP000605846">
    <property type="component" value="Unassembled WGS sequence"/>
</dbReference>
<evidence type="ECO:0000256" key="1">
    <source>
        <dbReference type="ARBA" id="ARBA00001947"/>
    </source>
</evidence>
<dbReference type="Gene3D" id="3.60.21.10">
    <property type="match status" value="1"/>
</dbReference>
<evidence type="ECO:0000256" key="8">
    <source>
        <dbReference type="ARBA" id="ARBA00022860"/>
    </source>
</evidence>
<evidence type="ECO:0000256" key="2">
    <source>
        <dbReference type="ARBA" id="ARBA00001965"/>
    </source>
</evidence>
<dbReference type="SMART" id="SM00156">
    <property type="entry name" value="PP2Ac"/>
    <property type="match status" value="1"/>
</dbReference>
<evidence type="ECO:0000256" key="3">
    <source>
        <dbReference type="ARBA" id="ARBA00009905"/>
    </source>
</evidence>
<comment type="catalytic activity">
    <reaction evidence="11">
        <text>O-phospho-L-seryl-[protein] + H2O = L-seryl-[protein] + phosphate</text>
        <dbReference type="Rhea" id="RHEA:20629"/>
        <dbReference type="Rhea" id="RHEA-COMP:9863"/>
        <dbReference type="Rhea" id="RHEA-COMP:11604"/>
        <dbReference type="ChEBI" id="CHEBI:15377"/>
        <dbReference type="ChEBI" id="CHEBI:29999"/>
        <dbReference type="ChEBI" id="CHEBI:43474"/>
        <dbReference type="ChEBI" id="CHEBI:83421"/>
        <dbReference type="EC" id="3.1.3.16"/>
    </reaction>
</comment>
<evidence type="ECO:0000256" key="13">
    <source>
        <dbReference type="RuleBase" id="RU004273"/>
    </source>
</evidence>
<evidence type="ECO:0000256" key="10">
    <source>
        <dbReference type="ARBA" id="ARBA00023004"/>
    </source>
</evidence>
<dbReference type="GO" id="GO:0033192">
    <property type="term" value="F:calmodulin-dependent protein phosphatase activity"/>
    <property type="evidence" value="ECO:0007669"/>
    <property type="project" value="InterPro"/>
</dbReference>
<evidence type="ECO:0000313" key="16">
    <source>
        <dbReference type="Proteomes" id="UP000605846"/>
    </source>
</evidence>
<comment type="similarity">
    <text evidence="3">Belongs to the PPP phosphatase family. PP-2B subfamily.</text>
</comment>
<dbReference type="InterPro" id="IPR041751">
    <property type="entry name" value="MPP_PP2B"/>
</dbReference>
<dbReference type="GO" id="GO:0005516">
    <property type="term" value="F:calmodulin binding"/>
    <property type="evidence" value="ECO:0007669"/>
    <property type="project" value="UniProtKB-KW"/>
</dbReference>
<dbReference type="EC" id="3.1.3.16" evidence="13"/>
<evidence type="ECO:0000256" key="7">
    <source>
        <dbReference type="ARBA" id="ARBA00022833"/>
    </source>
</evidence>
<dbReference type="Pfam" id="PF00149">
    <property type="entry name" value="Metallophos"/>
    <property type="match status" value="1"/>
</dbReference>
<organism evidence="15 16">
    <name type="scientific">Apophysomyces ossiformis</name>
    <dbReference type="NCBI Taxonomy" id="679940"/>
    <lineage>
        <taxon>Eukaryota</taxon>
        <taxon>Fungi</taxon>
        <taxon>Fungi incertae sedis</taxon>
        <taxon>Mucoromycota</taxon>
        <taxon>Mucoromycotina</taxon>
        <taxon>Mucoromycetes</taxon>
        <taxon>Mucorales</taxon>
        <taxon>Mucorineae</taxon>
        <taxon>Mucoraceae</taxon>
        <taxon>Apophysomyces</taxon>
    </lineage>
</organism>
<name>A0A8H7BR09_9FUNG</name>
<dbReference type="InterPro" id="IPR006186">
    <property type="entry name" value="Ser/Thr-sp_prot-phosphatase"/>
</dbReference>
<comment type="cofactor">
    <cofactor evidence="1">
        <name>Zn(2+)</name>
        <dbReference type="ChEBI" id="CHEBI:29105"/>
    </cofactor>
</comment>
<comment type="caution">
    <text evidence="15">The sequence shown here is derived from an EMBL/GenBank/DDBJ whole genome shotgun (WGS) entry which is preliminary data.</text>
</comment>
<evidence type="ECO:0000256" key="4">
    <source>
        <dbReference type="ARBA" id="ARBA00011112"/>
    </source>
</evidence>
<dbReference type="PROSITE" id="PS00125">
    <property type="entry name" value="SER_THR_PHOSPHATASE"/>
    <property type="match status" value="1"/>
</dbReference>
<dbReference type="CDD" id="cd07416">
    <property type="entry name" value="MPP_PP2B"/>
    <property type="match status" value="1"/>
</dbReference>
<evidence type="ECO:0000256" key="9">
    <source>
        <dbReference type="ARBA" id="ARBA00022912"/>
    </source>
</evidence>
<keyword evidence="5" id="KW-0479">Metal-binding</keyword>
<dbReference type="GO" id="GO:0046872">
    <property type="term" value="F:metal ion binding"/>
    <property type="evidence" value="ECO:0007669"/>
    <property type="project" value="UniProtKB-KW"/>
</dbReference>
<dbReference type="PANTHER" id="PTHR45673">
    <property type="entry name" value="SERINE/THREONINE-PROTEIN PHOSPHATASE 2B CATALYTIC SUBUNIT 1-RELATED"/>
    <property type="match status" value="1"/>
</dbReference>
<evidence type="ECO:0000313" key="15">
    <source>
        <dbReference type="EMBL" id="KAF7724577.1"/>
    </source>
</evidence>
<sequence>MSQAKPVDFSKFTLEDGRVVKKEIKDVEPPVFQKPTDDQLWTQSGRPDLAFLKEHFLHEGRLTENQALTILRATQAVFKEESTLLRIQAPITICGDIHGQFYDLIKLLEVGGDPKNTQYLFLGDYVDRGSFSIECVLYLWSLKLSYPSTFYLLRGNHECRRLTDYFTFKRECEVKYSERVYDAATECFDHLPLAAVVNDQFLCMHGGISPELSSLKDIEEIDRFREVPTHGLMCDLLWADPFEEFNAEGNPGFEQNHVRGCSYFYSYETVCKFLDRNQLLSVIRAHEAQADGYRMYRKSKSSGFPAVMTIFSAPNYVDMYNNKAAVLIYDKNVVNIRQFNSNAHPYWLPKFMNVFDWSLPFLGEKIAAMLLAILNICSQEELEEAKTDVVKATAIRRALTEEDKDTLSTEQRRQVIRNKVLAIGKMSRAFSVLRENSELVTELKNLSGTGKLPAGTLELGVEGIRRAITSFEEARRWDIDNERLPPPRERVSENEQTNTKIREAVDQEDESIYRIANVLATSSTISEMP</sequence>